<dbReference type="PANTHER" id="PTHR31836">
    <property type="match status" value="1"/>
</dbReference>
<dbReference type="AlphaFoldDB" id="A0A5K1JU36"/>
<dbReference type="Pfam" id="PF03330">
    <property type="entry name" value="DPBB_1"/>
    <property type="match status" value="1"/>
</dbReference>
<evidence type="ECO:0000256" key="1">
    <source>
        <dbReference type="ARBA" id="ARBA00022729"/>
    </source>
</evidence>
<dbReference type="CDD" id="cd22191">
    <property type="entry name" value="DPBB_RlpA_EXP_N-like"/>
    <property type="match status" value="1"/>
</dbReference>
<sequence length="150" mass="15457">MHIVAIASLVLGASGASAMTLVHRDNSVARNDMPIVRSSSDDFTGGHATYFDQGGIPGACGAVHSNNDFIAAISLTRWGSYPSGSSPNCGRSIVVTNTNNGKTAIVVVADLCPGCGENDLDLSLGAFSLIDDSSQGLADGILPIVWQYDD</sequence>
<dbReference type="Gene3D" id="2.40.40.10">
    <property type="entry name" value="RlpA-like domain"/>
    <property type="match status" value="1"/>
</dbReference>
<proteinExistence type="predicted"/>
<reference evidence="4" key="1">
    <citation type="submission" date="2019-10" db="EMBL/GenBank/DDBJ databases">
        <authorList>
            <person name="Nor Muhammad N."/>
        </authorList>
    </citation>
    <scope>NUCLEOTIDE SEQUENCE</scope>
</reference>
<dbReference type="PANTHER" id="PTHR31836:SF24">
    <property type="entry name" value="RLPA-LIKE PROTEIN DOUBLE-PSI BETA-BARREL DOMAIN-CONTAINING PROTEIN"/>
    <property type="match status" value="1"/>
</dbReference>
<gene>
    <name evidence="4" type="primary">I1RHI0</name>
</gene>
<dbReference type="EMBL" id="LR724887">
    <property type="protein sequence ID" value="VWO95507.1"/>
    <property type="molecule type" value="Genomic_DNA"/>
</dbReference>
<feature type="chain" id="PRO_5023863104" evidence="2">
    <location>
        <begin position="19"/>
        <end position="150"/>
    </location>
</feature>
<organism evidence="4">
    <name type="scientific">Ganoderma boninense</name>
    <dbReference type="NCBI Taxonomy" id="34458"/>
    <lineage>
        <taxon>Eukaryota</taxon>
        <taxon>Fungi</taxon>
        <taxon>Dikarya</taxon>
        <taxon>Basidiomycota</taxon>
        <taxon>Agaricomycotina</taxon>
        <taxon>Agaricomycetes</taxon>
        <taxon>Polyporales</taxon>
        <taxon>Polyporaceae</taxon>
        <taxon>Ganoderma</taxon>
    </lineage>
</organism>
<evidence type="ECO:0000259" key="3">
    <source>
        <dbReference type="Pfam" id="PF03330"/>
    </source>
</evidence>
<accession>A0A5K1JU36</accession>
<dbReference type="InterPro" id="IPR009009">
    <property type="entry name" value="RlpA-like_DPBB"/>
</dbReference>
<evidence type="ECO:0000256" key="2">
    <source>
        <dbReference type="SAM" id="SignalP"/>
    </source>
</evidence>
<keyword evidence="1 2" id="KW-0732">Signal</keyword>
<dbReference type="SUPFAM" id="SSF50685">
    <property type="entry name" value="Barwin-like endoglucanases"/>
    <property type="match status" value="1"/>
</dbReference>
<name>A0A5K1JU36_9APHY</name>
<feature type="signal peptide" evidence="2">
    <location>
        <begin position="1"/>
        <end position="18"/>
    </location>
</feature>
<evidence type="ECO:0000313" key="4">
    <source>
        <dbReference type="EMBL" id="VWO95507.1"/>
    </source>
</evidence>
<dbReference type="InterPro" id="IPR051477">
    <property type="entry name" value="Expansin_CellWall"/>
</dbReference>
<protein>
    <submittedName>
        <fullName evidence="4">N/A</fullName>
    </submittedName>
</protein>
<dbReference type="InterPro" id="IPR036908">
    <property type="entry name" value="RlpA-like_sf"/>
</dbReference>
<feature type="domain" description="RlpA-like protein double-psi beta-barrel" evidence="3">
    <location>
        <begin position="45"/>
        <end position="139"/>
    </location>
</feature>